<feature type="transmembrane region" description="Helical" evidence="12">
    <location>
        <begin position="210"/>
        <end position="231"/>
    </location>
</feature>
<evidence type="ECO:0000256" key="2">
    <source>
        <dbReference type="ARBA" id="ARBA00022448"/>
    </source>
</evidence>
<comment type="caution">
    <text evidence="14">The sequence shown here is derived from an EMBL/GenBank/DDBJ whole genome shotgun (WGS) entry which is preliminary data.</text>
</comment>
<evidence type="ECO:0000256" key="8">
    <source>
        <dbReference type="ARBA" id="ARBA00022989"/>
    </source>
</evidence>
<evidence type="ECO:0000256" key="12">
    <source>
        <dbReference type="SAM" id="Phobius"/>
    </source>
</evidence>
<dbReference type="Gene3D" id="3.40.50.1000">
    <property type="entry name" value="HAD superfamily/HAD-like"/>
    <property type="match status" value="1"/>
</dbReference>
<evidence type="ECO:0000256" key="11">
    <source>
        <dbReference type="SAM" id="MobiDB-lite"/>
    </source>
</evidence>
<evidence type="ECO:0000313" key="15">
    <source>
        <dbReference type="Proteomes" id="UP000071392"/>
    </source>
</evidence>
<feature type="region of interest" description="Disordered" evidence="11">
    <location>
        <begin position="1"/>
        <end position="23"/>
    </location>
</feature>
<evidence type="ECO:0000256" key="10">
    <source>
        <dbReference type="ARBA" id="ARBA00023136"/>
    </source>
</evidence>
<evidence type="ECO:0000259" key="13">
    <source>
        <dbReference type="Pfam" id="PF12156"/>
    </source>
</evidence>
<keyword evidence="10 12" id="KW-0472">Membrane</keyword>
<dbReference type="InterPro" id="IPR036412">
    <property type="entry name" value="HAD-like_sf"/>
</dbReference>
<dbReference type="GO" id="GO:0055070">
    <property type="term" value="P:copper ion homeostasis"/>
    <property type="evidence" value="ECO:0007669"/>
    <property type="project" value="TreeGrafter"/>
</dbReference>
<dbReference type="CDD" id="cd00371">
    <property type="entry name" value="HMA"/>
    <property type="match status" value="1"/>
</dbReference>
<name>A0A139ST57_9BACT</name>
<dbReference type="Gene3D" id="3.30.70.100">
    <property type="match status" value="1"/>
</dbReference>
<dbReference type="SUPFAM" id="SSF55008">
    <property type="entry name" value="HMA, heavy metal-associated domain"/>
    <property type="match status" value="1"/>
</dbReference>
<dbReference type="Gene3D" id="3.40.1110.10">
    <property type="entry name" value="Calcium-transporting ATPase, cytoplasmic domain N"/>
    <property type="match status" value="1"/>
</dbReference>
<dbReference type="InterPro" id="IPR023299">
    <property type="entry name" value="ATPase_P-typ_cyto_dom_N"/>
</dbReference>
<comment type="subcellular location">
    <subcellularLocation>
        <location evidence="1">Cell membrane</location>
        <topology evidence="1">Multi-pass membrane protein</topology>
    </subcellularLocation>
</comment>
<dbReference type="PROSITE" id="PS00154">
    <property type="entry name" value="ATPASE_E1_E2"/>
    <property type="match status" value="1"/>
</dbReference>
<feature type="transmembrane region" description="Helical" evidence="12">
    <location>
        <begin position="832"/>
        <end position="851"/>
    </location>
</feature>
<keyword evidence="15" id="KW-1185">Reference proteome</keyword>
<keyword evidence="6" id="KW-0460">Magnesium</keyword>
<dbReference type="InterPro" id="IPR036163">
    <property type="entry name" value="HMA_dom_sf"/>
</dbReference>
<sequence>MLADTPLRAEADTPTKAVSRRRKKAPSCHHCGTALTDHAMRETGFCCSGCAYVYRLIHESGLDAYYRIKDPITAPVDATVFQPQNADWLAELQKNAEAETDEKGSPHTPHNQAATTPRQVKRSASATAKLGIQGISCAGCVWLIEKLFSQIPGARRITVNAQLGHMEISWTAGELSLPGFAQKLASFNYLVGPHDSSTAELESRALIRRIGLCTAFVMNTMLFTLPTYFGMEADFPYARLFGTLSLAFGTLSMLAGGGYFVRRAWAGLRHGLLHIDLPISLGILGAYLGSLYGWAIGEETYVYFDFVSTFIVLMLIGRWAQVCAVERNRRRLLSLQPRPQHIPILQPDGTLQPTPPERLQPGQILELRSGQILPVEAILETHASAAPESDRALSPASLAASTAREVEFSLASINGESAPRRFTAGQRIPAGALNLSRTPIRLRSTQAWAHSLLAELTATQSETEHRNPLLERIVQGYLIGILGIAALAALFWGFHTGGDLLKTGAIVTAILVVSCPCAIGLAFPLAEEIASVALRRRGVFVRSPRLWSLLHKVRTLVFDKTGTLTLETPILQNPEQIATLSEEARSALYSLIRDNPHPVSQCLLEALLASGPTPAALEGDVLEEIGCGVSLGPWSLGKAGWKAQEADGNARSATAMSPQAKGSATLFAYNDTPLATFHLADSIRSDAPEAIAKLRALGLEAHILSGDATNKVQATAAQLGLAPAHGHGQMSPQDKADWLRTHAPSDALMLGDGLNDSLAFDAALLRGTPVIHRGTLAQKADFYYLGRGIGGIHALFEVNAIRRRAERVILIFSVSYNLLAVGFAALGFINPLIAAILMPINSLLTLTLVSASMKGSKLQLV</sequence>
<keyword evidence="7" id="KW-1278">Translocase</keyword>
<dbReference type="AlphaFoldDB" id="A0A139ST57"/>
<keyword evidence="4" id="KW-0597">Phosphoprotein</keyword>
<feature type="region of interest" description="Disordered" evidence="11">
    <location>
        <begin position="96"/>
        <end position="120"/>
    </location>
</feature>
<dbReference type="Proteomes" id="UP000071392">
    <property type="component" value="Unassembled WGS sequence"/>
</dbReference>
<evidence type="ECO:0000256" key="5">
    <source>
        <dbReference type="ARBA" id="ARBA00022692"/>
    </source>
</evidence>
<feature type="transmembrane region" description="Helical" evidence="12">
    <location>
        <begin position="506"/>
        <end position="526"/>
    </location>
</feature>
<feature type="transmembrane region" description="Helical" evidence="12">
    <location>
        <begin position="273"/>
        <end position="295"/>
    </location>
</feature>
<dbReference type="SUPFAM" id="SSF56784">
    <property type="entry name" value="HAD-like"/>
    <property type="match status" value="1"/>
</dbReference>
<gene>
    <name evidence="14" type="ORF">AXK12_01565</name>
</gene>
<evidence type="ECO:0000313" key="14">
    <source>
        <dbReference type="EMBL" id="KXU37662.1"/>
    </source>
</evidence>
<keyword evidence="9" id="KW-0406">Ion transport</keyword>
<protein>
    <recommendedName>
        <fullName evidence="13">Putative metal-binding domain-containing protein</fullName>
    </recommendedName>
</protein>
<dbReference type="InterPro" id="IPR023214">
    <property type="entry name" value="HAD_sf"/>
</dbReference>
<feature type="transmembrane region" description="Helical" evidence="12">
    <location>
        <begin position="808"/>
        <end position="826"/>
    </location>
</feature>
<feature type="compositionally biased region" description="Polar residues" evidence="11">
    <location>
        <begin position="108"/>
        <end position="120"/>
    </location>
</feature>
<feature type="transmembrane region" description="Helical" evidence="12">
    <location>
        <begin position="301"/>
        <end position="320"/>
    </location>
</feature>
<keyword evidence="2" id="KW-0813">Transport</keyword>
<feature type="transmembrane region" description="Helical" evidence="12">
    <location>
        <begin position="476"/>
        <end position="494"/>
    </location>
</feature>
<keyword evidence="8 12" id="KW-1133">Transmembrane helix</keyword>
<dbReference type="STRING" id="1548208.AXK12_01565"/>
<dbReference type="InterPro" id="IPR023298">
    <property type="entry name" value="ATPase_P-typ_TM_dom_sf"/>
</dbReference>
<dbReference type="PANTHER" id="PTHR43520:SF5">
    <property type="entry name" value="CATION-TRANSPORTING P-TYPE ATPASE-RELATED"/>
    <property type="match status" value="1"/>
</dbReference>
<evidence type="ECO:0000256" key="7">
    <source>
        <dbReference type="ARBA" id="ARBA00022967"/>
    </source>
</evidence>
<dbReference type="Pfam" id="PF12156">
    <property type="entry name" value="ATPase-cat_bd"/>
    <property type="match status" value="1"/>
</dbReference>
<evidence type="ECO:0000256" key="9">
    <source>
        <dbReference type="ARBA" id="ARBA00023065"/>
    </source>
</evidence>
<keyword evidence="5 12" id="KW-0812">Transmembrane</keyword>
<dbReference type="Gene3D" id="2.70.150.10">
    <property type="entry name" value="Calcium-transporting ATPase, cytoplasmic transduction domain A"/>
    <property type="match status" value="1"/>
</dbReference>
<dbReference type="GO" id="GO:0043682">
    <property type="term" value="F:P-type divalent copper transporter activity"/>
    <property type="evidence" value="ECO:0007669"/>
    <property type="project" value="TreeGrafter"/>
</dbReference>
<accession>A0A139ST57</accession>
<evidence type="ECO:0000256" key="6">
    <source>
        <dbReference type="ARBA" id="ARBA00022842"/>
    </source>
</evidence>
<dbReference type="InterPro" id="IPR018303">
    <property type="entry name" value="ATPase_P-typ_P_site"/>
</dbReference>
<dbReference type="SUPFAM" id="SSF81665">
    <property type="entry name" value="Calcium ATPase, transmembrane domain M"/>
    <property type="match status" value="1"/>
</dbReference>
<dbReference type="GO" id="GO:0005886">
    <property type="term" value="C:plasma membrane"/>
    <property type="evidence" value="ECO:0007669"/>
    <property type="project" value="UniProtKB-SubCell"/>
</dbReference>
<dbReference type="GO" id="GO:0005507">
    <property type="term" value="F:copper ion binding"/>
    <property type="evidence" value="ECO:0007669"/>
    <property type="project" value="TreeGrafter"/>
</dbReference>
<evidence type="ECO:0000256" key="4">
    <source>
        <dbReference type="ARBA" id="ARBA00022553"/>
    </source>
</evidence>
<feature type="compositionally biased region" description="Basic and acidic residues" evidence="11">
    <location>
        <begin position="96"/>
        <end position="105"/>
    </location>
</feature>
<feature type="transmembrane region" description="Helical" evidence="12">
    <location>
        <begin position="237"/>
        <end position="261"/>
    </location>
</feature>
<proteinExistence type="predicted"/>
<reference evidence="14 15" key="1">
    <citation type="submission" date="2016-02" db="EMBL/GenBank/DDBJ databases">
        <authorList>
            <person name="Wen L."/>
            <person name="He K."/>
            <person name="Yang H."/>
        </authorList>
    </citation>
    <scope>NUCLEOTIDE SEQUENCE [LARGE SCALE GENOMIC DNA]</scope>
    <source>
        <strain evidence="14 15">CV41</strain>
    </source>
</reference>
<dbReference type="InterPro" id="IPR006121">
    <property type="entry name" value="HMA_dom"/>
</dbReference>
<organism evidence="14 15">
    <name type="scientific">Cephaloticoccus capnophilus</name>
    <dbReference type="NCBI Taxonomy" id="1548208"/>
    <lineage>
        <taxon>Bacteria</taxon>
        <taxon>Pseudomonadati</taxon>
        <taxon>Verrucomicrobiota</taxon>
        <taxon>Opitutia</taxon>
        <taxon>Opitutales</taxon>
        <taxon>Opitutaceae</taxon>
        <taxon>Cephaloticoccus</taxon>
    </lineage>
</organism>
<evidence type="ECO:0000256" key="3">
    <source>
        <dbReference type="ARBA" id="ARBA00022475"/>
    </source>
</evidence>
<keyword evidence="3" id="KW-1003">Cell membrane</keyword>
<evidence type="ECO:0000256" key="1">
    <source>
        <dbReference type="ARBA" id="ARBA00004651"/>
    </source>
</evidence>
<dbReference type="EMBL" id="LSZP01000005">
    <property type="protein sequence ID" value="KXU37662.1"/>
    <property type="molecule type" value="Genomic_DNA"/>
</dbReference>
<dbReference type="InterPro" id="IPR021993">
    <property type="entry name" value="ATPase-cat-bd"/>
</dbReference>
<dbReference type="PANTHER" id="PTHR43520">
    <property type="entry name" value="ATP7, ISOFORM B"/>
    <property type="match status" value="1"/>
</dbReference>
<feature type="domain" description="Putative metal-binding" evidence="13">
    <location>
        <begin position="27"/>
        <end position="78"/>
    </location>
</feature>
<dbReference type="Pfam" id="PF00702">
    <property type="entry name" value="Hydrolase"/>
    <property type="match status" value="1"/>
</dbReference>
<dbReference type="GO" id="GO:0000166">
    <property type="term" value="F:nucleotide binding"/>
    <property type="evidence" value="ECO:0007669"/>
    <property type="project" value="InterPro"/>
</dbReference>